<dbReference type="InterPro" id="IPR006626">
    <property type="entry name" value="PbH1"/>
</dbReference>
<protein>
    <submittedName>
        <fullName evidence="1">Uncharacterized protein</fullName>
    </submittedName>
</protein>
<evidence type="ECO:0000313" key="1">
    <source>
        <dbReference type="EMBL" id="KIG14065.1"/>
    </source>
</evidence>
<gene>
    <name evidence="1" type="ORF">DB30_07252</name>
</gene>
<dbReference type="Gene3D" id="2.160.20.10">
    <property type="entry name" value="Single-stranded right-handed beta-helix, Pectin lyase-like"/>
    <property type="match status" value="1"/>
</dbReference>
<dbReference type="AlphaFoldDB" id="A0A0C2CWR2"/>
<dbReference type="InterPro" id="IPR011050">
    <property type="entry name" value="Pectin_lyase_fold/virulence"/>
</dbReference>
<name>A0A0C2CWR2_9BACT</name>
<sequence length="577" mass="62448">MTCDPDETCESCPGDCGPCDEPVITECNDGIDNDGDGLVDWQFDVGCWSDADTTEASAPRDQENGFTTFDPGPDSLLIYVSSSEGDDANDGLTPQTAVATPAQGAKLVRDGFHDFLLFKRGDSWRGMDIGANSVERRFKSGPSPDQPLVIYSYGDSRERPRLEIDKAFVDDDGNQRSNLAIVGLALISYPKIPGDPEFNGADGGALRFVGTGQNILIEDNYVEYGEFIVQNVSEVEVRHNVVYRSYHVGTCLDGNPNGDPTYRPSGIFAGGVNGLLIESNVFDENGWNPDVPDACATIYNHDMYLSGNHNLTVRDNLILRASSIGIKLSSGGLAGSSQILIEDNVFAEGEIGVSMGGNANTEHRFTDAVIRDNVFTDIGRSQPTGRTLTWYIDIIDNDGSEIRDNLLVNQPDLGNAYGIHLSGGSNREVVVADNAMFGLKRRAIFVDAQNSWSSISFTSNRVVGDADQSCLVDHEGGFAAFDYGSNEYFSPASPSAWFCIDGANHNINEWAASSGEVDASEINVNVENRNLDDYAGSLGFESTLAGFAEQARMQSRHTHRSELTAAEAGNYIRDGYL</sequence>
<comment type="caution">
    <text evidence="1">The sequence shown here is derived from an EMBL/GenBank/DDBJ whole genome shotgun (WGS) entry which is preliminary data.</text>
</comment>
<reference evidence="1 2" key="1">
    <citation type="submission" date="2014-12" db="EMBL/GenBank/DDBJ databases">
        <title>Genome assembly of Enhygromyxa salina DSM 15201.</title>
        <authorList>
            <person name="Sharma G."/>
            <person name="Subramanian S."/>
        </authorList>
    </citation>
    <scope>NUCLEOTIDE SEQUENCE [LARGE SCALE GENOMIC DNA]</scope>
    <source>
        <strain evidence="1 2">DSM 15201</strain>
    </source>
</reference>
<dbReference type="SUPFAM" id="SSF51126">
    <property type="entry name" value="Pectin lyase-like"/>
    <property type="match status" value="1"/>
</dbReference>
<dbReference type="EMBL" id="JMCC02000080">
    <property type="protein sequence ID" value="KIG14065.1"/>
    <property type="molecule type" value="Genomic_DNA"/>
</dbReference>
<organism evidence="1 2">
    <name type="scientific">Enhygromyxa salina</name>
    <dbReference type="NCBI Taxonomy" id="215803"/>
    <lineage>
        <taxon>Bacteria</taxon>
        <taxon>Pseudomonadati</taxon>
        <taxon>Myxococcota</taxon>
        <taxon>Polyangia</taxon>
        <taxon>Nannocystales</taxon>
        <taxon>Nannocystaceae</taxon>
        <taxon>Enhygromyxa</taxon>
    </lineage>
</organism>
<dbReference type="InterPro" id="IPR012334">
    <property type="entry name" value="Pectin_lyas_fold"/>
</dbReference>
<dbReference type="Proteomes" id="UP000031599">
    <property type="component" value="Unassembled WGS sequence"/>
</dbReference>
<dbReference type="SMART" id="SM00710">
    <property type="entry name" value="PbH1"/>
    <property type="match status" value="6"/>
</dbReference>
<accession>A0A0C2CWR2</accession>
<evidence type="ECO:0000313" key="2">
    <source>
        <dbReference type="Proteomes" id="UP000031599"/>
    </source>
</evidence>
<proteinExistence type="predicted"/>